<dbReference type="InterPro" id="IPR054712">
    <property type="entry name" value="Cas3-like_dom"/>
</dbReference>
<feature type="domain" description="Helicase C-terminal" evidence="11">
    <location>
        <begin position="426"/>
        <end position="599"/>
    </location>
</feature>
<dbReference type="Pfam" id="PF22590">
    <property type="entry name" value="Cas3-like_C_2"/>
    <property type="match status" value="1"/>
</dbReference>
<evidence type="ECO:0000259" key="11">
    <source>
        <dbReference type="PROSITE" id="PS51194"/>
    </source>
</evidence>
<feature type="domain" description="HD Cas3-type" evidence="12">
    <location>
        <begin position="5"/>
        <end position="188"/>
    </location>
</feature>
<evidence type="ECO:0000256" key="1">
    <source>
        <dbReference type="ARBA" id="ARBA00006847"/>
    </source>
</evidence>
<name>A0A1G8F2C8_ANETH</name>
<dbReference type="SMART" id="SM00490">
    <property type="entry name" value="HELICc"/>
    <property type="match status" value="1"/>
</dbReference>
<dbReference type="EMBL" id="FNDE01000054">
    <property type="protein sequence ID" value="SDH76258.1"/>
    <property type="molecule type" value="Genomic_DNA"/>
</dbReference>
<evidence type="ECO:0000256" key="5">
    <source>
        <dbReference type="ARBA" id="ARBA00022741"/>
    </source>
</evidence>
<dbReference type="CDD" id="cd09641">
    <property type="entry name" value="Cas3''_I"/>
    <property type="match status" value="1"/>
</dbReference>
<dbReference type="InterPro" id="IPR006483">
    <property type="entry name" value="CRISPR-assoc_Cas3_HD"/>
</dbReference>
<reference evidence="13 16" key="2">
    <citation type="submission" date="2021-08" db="EMBL/GenBank/DDBJ databases">
        <title>Complete genome sequence of the strain Aneurinibacillus thermoaerophilus CCM 8960.</title>
        <authorList>
            <person name="Musilova J."/>
            <person name="Kourilova X."/>
            <person name="Pernicova I."/>
            <person name="Bezdicek M."/>
            <person name="Lengerova M."/>
            <person name="Obruca S."/>
            <person name="Sedlar K."/>
        </authorList>
    </citation>
    <scope>NUCLEOTIDE SEQUENCE [LARGE SCALE GENOMIC DNA]</scope>
    <source>
        <strain evidence="13 16">CCM 8960</strain>
    </source>
</reference>
<dbReference type="GO" id="GO:0004519">
    <property type="term" value="F:endonuclease activity"/>
    <property type="evidence" value="ECO:0007669"/>
    <property type="project" value="UniProtKB-KW"/>
</dbReference>
<dbReference type="OrthoDB" id="9810236at2"/>
<dbReference type="GO" id="GO:0046872">
    <property type="term" value="F:metal ion binding"/>
    <property type="evidence" value="ECO:0007669"/>
    <property type="project" value="UniProtKB-KW"/>
</dbReference>
<comment type="similarity">
    <text evidence="1">In the N-terminal section; belongs to the CRISPR-associated nuclease Cas3-HD family.</text>
</comment>
<dbReference type="SMART" id="SM00487">
    <property type="entry name" value="DEXDc"/>
    <property type="match status" value="1"/>
</dbReference>
<dbReference type="Proteomes" id="UP000826616">
    <property type="component" value="Chromosome"/>
</dbReference>
<evidence type="ECO:0000259" key="12">
    <source>
        <dbReference type="PROSITE" id="PS51643"/>
    </source>
</evidence>
<dbReference type="GO" id="GO:0005524">
    <property type="term" value="F:ATP binding"/>
    <property type="evidence" value="ECO:0007669"/>
    <property type="project" value="UniProtKB-KW"/>
</dbReference>
<dbReference type="Gene3D" id="3.40.50.300">
    <property type="entry name" value="P-loop containing nucleotide triphosphate hydrolases"/>
    <property type="match status" value="2"/>
</dbReference>
<comment type="similarity">
    <text evidence="10">Belongs to the DEAD box helicase family.</text>
</comment>
<evidence type="ECO:0000313" key="15">
    <source>
        <dbReference type="Proteomes" id="UP000198956"/>
    </source>
</evidence>
<dbReference type="PANTHER" id="PTHR47959:SF16">
    <property type="entry name" value="CRISPR-ASSOCIATED NUCLEASE_HELICASE CAS3-RELATED"/>
    <property type="match status" value="1"/>
</dbReference>
<dbReference type="GO" id="GO:0003724">
    <property type="term" value="F:RNA helicase activity"/>
    <property type="evidence" value="ECO:0007669"/>
    <property type="project" value="TreeGrafter"/>
</dbReference>
<dbReference type="InterPro" id="IPR011545">
    <property type="entry name" value="DEAD/DEAH_box_helicase_dom"/>
</dbReference>
<keyword evidence="4" id="KW-0479">Metal-binding</keyword>
<dbReference type="EMBL" id="CP080764">
    <property type="protein sequence ID" value="QYY43255.1"/>
    <property type="molecule type" value="Genomic_DNA"/>
</dbReference>
<evidence type="ECO:0000313" key="16">
    <source>
        <dbReference type="Proteomes" id="UP000826616"/>
    </source>
</evidence>
<proteinExistence type="inferred from homology"/>
<dbReference type="GO" id="GO:0051607">
    <property type="term" value="P:defense response to virus"/>
    <property type="evidence" value="ECO:0007669"/>
    <property type="project" value="UniProtKB-KW"/>
</dbReference>
<sequence>MFYAKTKPVQTIREHTDCLVAELERLKSTYGSRFVHMDERMWKLLRLAVEYHDVGKAWPGFQNRLRKQLGEKKLPNTITYSVPHNYLSVGMIPIKKYKLTKEESRLLIHAVGYHHERSELPDKEKIEEILENEMRPYLPQLIDHMKLDIPETFSYKSIARLSKRYSQFDDDFYKYVLLKGLVHRIDHAASAGVDIELHADKHIGAQVTAYMEHKGYAKNELQQFAEANTDKSIIVIAQTGMGKTEAALLWINEDKGFFTLPLRVSINAIYDRILSPQEINYHPEALGLLHSTSNDYLQEKEELDEKWEDIYRHSRHLSSKLLLTTIDQILKFPFGYRGFEKELAAMANAKVVIDEIQAYEPKIAAMLIKALEMIHKIGGKFMVMTATLPTIYLDELKKRNIITESDVGKFINQDITRHRICLRQEGITEVGEEIIEQAKDTQVLVIVNTVRRAVKMYEQLRKVDPEANVYLLHSQFTQEDRKLLEEEIKSFNKPKPGEPRRSGVWVTTQLVEASLDIDFDYLYTEISTLDSFFQRLGRCYRNGKRSPVQPNVYVFTEDVAGLGYIYDADLVKKGLALLQPYQGRILDEQAKVEMVQRLYSRESLANTAFLREFEEALHEFDFLDFYEVTGQEAQKKLRDIQTVQVIPECFFDEIFDLVKEYEKCQVDWKRRQEIRRKIEAKSIGVYRFQAEDKLSTLSGLDNIFILHCGYEFDRESRQGRGIVSDIEITMFS</sequence>
<evidence type="ECO:0000256" key="3">
    <source>
        <dbReference type="ARBA" id="ARBA00022722"/>
    </source>
</evidence>
<dbReference type="InterPro" id="IPR027417">
    <property type="entry name" value="P-loop_NTPase"/>
</dbReference>
<dbReference type="InterPro" id="IPR050079">
    <property type="entry name" value="DEAD_box_RNA_helicase"/>
</dbReference>
<evidence type="ECO:0000256" key="4">
    <source>
        <dbReference type="ARBA" id="ARBA00022723"/>
    </source>
</evidence>
<dbReference type="InterPro" id="IPR001650">
    <property type="entry name" value="Helicase_C-like"/>
</dbReference>
<dbReference type="GO" id="GO:0003676">
    <property type="term" value="F:nucleic acid binding"/>
    <property type="evidence" value="ECO:0007669"/>
    <property type="project" value="InterPro"/>
</dbReference>
<protein>
    <submittedName>
        <fullName evidence="14">CRISPR-associated endonuclease/helicase Cas3</fullName>
    </submittedName>
    <submittedName>
        <fullName evidence="13">CRISPR-associated helicase/endonuclease Cas3</fullName>
    </submittedName>
</protein>
<dbReference type="InterPro" id="IPR014001">
    <property type="entry name" value="Helicase_ATP-bd"/>
</dbReference>
<dbReference type="Pfam" id="PF00270">
    <property type="entry name" value="DEAD"/>
    <property type="match status" value="1"/>
</dbReference>
<keyword evidence="14" id="KW-0255">Endonuclease</keyword>
<keyword evidence="16" id="KW-1185">Reference proteome</keyword>
<evidence type="ECO:0000256" key="6">
    <source>
        <dbReference type="ARBA" id="ARBA00022801"/>
    </source>
</evidence>
<dbReference type="NCBIfam" id="TIGR01587">
    <property type="entry name" value="cas3_core"/>
    <property type="match status" value="1"/>
</dbReference>
<comment type="similarity">
    <text evidence="2">In the central section; belongs to the CRISPR-associated helicase Cas3 family.</text>
</comment>
<keyword evidence="6" id="KW-0378">Hydrolase</keyword>
<keyword evidence="8" id="KW-0067">ATP-binding</keyword>
<dbReference type="InterPro" id="IPR006474">
    <property type="entry name" value="Helicase_Cas3_CRISPR-ass_core"/>
</dbReference>
<keyword evidence="5" id="KW-0547">Nucleotide-binding</keyword>
<reference evidence="14 15" key="1">
    <citation type="submission" date="2016-10" db="EMBL/GenBank/DDBJ databases">
        <authorList>
            <person name="de Groot N.N."/>
        </authorList>
    </citation>
    <scope>NUCLEOTIDE SEQUENCE [LARGE SCALE GENOMIC DNA]</scope>
    <source>
        <strain evidence="14 15">L 420-91</strain>
    </source>
</reference>
<evidence type="ECO:0000256" key="9">
    <source>
        <dbReference type="ARBA" id="ARBA00023118"/>
    </source>
</evidence>
<evidence type="ECO:0000256" key="10">
    <source>
        <dbReference type="ARBA" id="ARBA00038437"/>
    </source>
</evidence>
<dbReference type="GO" id="GO:0005829">
    <property type="term" value="C:cytosol"/>
    <property type="evidence" value="ECO:0007669"/>
    <property type="project" value="TreeGrafter"/>
</dbReference>
<dbReference type="GeneID" id="97140310"/>
<gene>
    <name evidence="13" type="ORF">K3F53_02910</name>
    <name evidence="14" type="ORF">SAMN04489735_10546</name>
</gene>
<accession>A0A1G8F2C8</accession>
<dbReference type="PROSITE" id="PS51194">
    <property type="entry name" value="HELICASE_CTER"/>
    <property type="match status" value="1"/>
</dbReference>
<dbReference type="Pfam" id="PF18019">
    <property type="entry name" value="Cas3_HD"/>
    <property type="match status" value="1"/>
</dbReference>
<dbReference type="AlphaFoldDB" id="A0A1G8F2C8"/>
<dbReference type="PANTHER" id="PTHR47959">
    <property type="entry name" value="ATP-DEPENDENT RNA HELICASE RHLE-RELATED"/>
    <property type="match status" value="1"/>
</dbReference>
<keyword evidence="9" id="KW-0051">Antiviral defense</keyword>
<keyword evidence="3" id="KW-0540">Nuclease</keyword>
<dbReference type="NCBIfam" id="TIGR01596">
    <property type="entry name" value="cas3_HD"/>
    <property type="match status" value="1"/>
</dbReference>
<evidence type="ECO:0000313" key="14">
    <source>
        <dbReference type="EMBL" id="SDH76258.1"/>
    </source>
</evidence>
<dbReference type="Proteomes" id="UP000198956">
    <property type="component" value="Unassembled WGS sequence"/>
</dbReference>
<dbReference type="InterPro" id="IPR038257">
    <property type="entry name" value="CRISPR-assoc_Cas3_HD_sf"/>
</dbReference>
<dbReference type="Gene3D" id="1.10.3210.30">
    <property type="match status" value="1"/>
</dbReference>
<dbReference type="PROSITE" id="PS51643">
    <property type="entry name" value="HD_CAS3"/>
    <property type="match status" value="1"/>
</dbReference>
<evidence type="ECO:0000256" key="7">
    <source>
        <dbReference type="ARBA" id="ARBA00022806"/>
    </source>
</evidence>
<dbReference type="GO" id="GO:0016787">
    <property type="term" value="F:hydrolase activity"/>
    <property type="evidence" value="ECO:0007669"/>
    <property type="project" value="UniProtKB-KW"/>
</dbReference>
<keyword evidence="7 14" id="KW-0347">Helicase</keyword>
<dbReference type="SUPFAM" id="SSF52540">
    <property type="entry name" value="P-loop containing nucleoside triphosphate hydrolases"/>
    <property type="match status" value="1"/>
</dbReference>
<organism evidence="14 15">
    <name type="scientific">Aneurinibacillus thermoaerophilus</name>
    <dbReference type="NCBI Taxonomy" id="143495"/>
    <lineage>
        <taxon>Bacteria</taxon>
        <taxon>Bacillati</taxon>
        <taxon>Bacillota</taxon>
        <taxon>Bacilli</taxon>
        <taxon>Bacillales</taxon>
        <taxon>Paenibacillaceae</taxon>
        <taxon>Aneurinibacillus group</taxon>
        <taxon>Aneurinibacillus</taxon>
    </lineage>
</organism>
<evidence type="ECO:0000256" key="2">
    <source>
        <dbReference type="ARBA" id="ARBA00009046"/>
    </source>
</evidence>
<dbReference type="RefSeq" id="WP_057899893.1">
    <property type="nucleotide sequence ID" value="NZ_CP080764.1"/>
</dbReference>
<evidence type="ECO:0000313" key="13">
    <source>
        <dbReference type="EMBL" id="QYY43255.1"/>
    </source>
</evidence>
<evidence type="ECO:0000256" key="8">
    <source>
        <dbReference type="ARBA" id="ARBA00022840"/>
    </source>
</evidence>